<evidence type="ECO:0000313" key="2">
    <source>
        <dbReference type="EMBL" id="CDN85885.1"/>
    </source>
</evidence>
<dbReference type="Pfam" id="PF11162">
    <property type="entry name" value="DUF2946"/>
    <property type="match status" value="1"/>
</dbReference>
<evidence type="ECO:0000256" key="1">
    <source>
        <dbReference type="SAM" id="SignalP"/>
    </source>
</evidence>
<dbReference type="AlphaFoldDB" id="A0A1L1PKQ5"/>
<sequence length="128" mass="13043" precursor="true">MFLHRWLRRGTAWIALLAVCFGAFAPALSQAALQARGADAGHWVQICSASGITWVRADAGDGADGHASDTAMTCPWGVIAGGAAGQPPAHALALPDAGPQPLPLAQAQLGWDAAPSTHAHARAPPRGI</sequence>
<gene>
    <name evidence="2" type="ORF">BN948_00282</name>
</gene>
<keyword evidence="2" id="KW-0449">Lipoprotein</keyword>
<feature type="signal peptide" evidence="1">
    <location>
        <begin position="1"/>
        <end position="31"/>
    </location>
</feature>
<evidence type="ECO:0000313" key="3">
    <source>
        <dbReference type="Proteomes" id="UP000028878"/>
    </source>
</evidence>
<name>A0A1L1PKQ5_HYDIT</name>
<reference evidence="3" key="2">
    <citation type="submission" date="2014-11" db="EMBL/GenBank/DDBJ databases">
        <title>Draft genome sequence of Hydrogenophaga intermedia S1.</title>
        <authorList>
            <person name="Gan H.M."/>
            <person name="Chew T.H."/>
            <person name="Stolz A."/>
        </authorList>
    </citation>
    <scope>NUCLEOTIDE SEQUENCE [LARGE SCALE GENOMIC DNA]</scope>
    <source>
        <strain evidence="3">S1</strain>
    </source>
</reference>
<accession>A0A1L1PKQ5</accession>
<dbReference type="RefSeq" id="WP_009517756.1">
    <property type="nucleotide sequence ID" value="NZ_CCAE010000001.1"/>
</dbReference>
<organism evidence="2 3">
    <name type="scientific">Hydrogenophaga intermedia</name>
    <dbReference type="NCBI Taxonomy" id="65786"/>
    <lineage>
        <taxon>Bacteria</taxon>
        <taxon>Pseudomonadati</taxon>
        <taxon>Pseudomonadota</taxon>
        <taxon>Betaproteobacteria</taxon>
        <taxon>Burkholderiales</taxon>
        <taxon>Comamonadaceae</taxon>
        <taxon>Hydrogenophaga</taxon>
    </lineage>
</organism>
<protein>
    <submittedName>
        <fullName evidence="2">Lipoprotein</fullName>
    </submittedName>
</protein>
<reference evidence="3" key="1">
    <citation type="submission" date="2014-02" db="EMBL/GenBank/DDBJ databases">
        <authorList>
            <person name="Gan H."/>
        </authorList>
    </citation>
    <scope>NUCLEOTIDE SEQUENCE [LARGE SCALE GENOMIC DNA]</scope>
    <source>
        <strain evidence="3">S1</strain>
    </source>
</reference>
<dbReference type="EMBL" id="CCAE010000001">
    <property type="protein sequence ID" value="CDN85885.1"/>
    <property type="molecule type" value="Genomic_DNA"/>
</dbReference>
<dbReference type="InterPro" id="IPR021333">
    <property type="entry name" value="DUF2946"/>
</dbReference>
<keyword evidence="3" id="KW-1185">Reference proteome</keyword>
<keyword evidence="1" id="KW-0732">Signal</keyword>
<proteinExistence type="predicted"/>
<dbReference type="Proteomes" id="UP000028878">
    <property type="component" value="Unassembled WGS sequence"/>
</dbReference>
<feature type="chain" id="PRO_5009681586" evidence="1">
    <location>
        <begin position="32"/>
        <end position="128"/>
    </location>
</feature>